<name>A0A1I2IDJ4_9BACT</name>
<evidence type="ECO:0000256" key="1">
    <source>
        <dbReference type="SAM" id="MobiDB-lite"/>
    </source>
</evidence>
<dbReference type="Proteomes" id="UP000199400">
    <property type="component" value="Unassembled WGS sequence"/>
</dbReference>
<evidence type="ECO:0000313" key="3">
    <source>
        <dbReference type="Proteomes" id="UP000199400"/>
    </source>
</evidence>
<evidence type="ECO:0000313" key="2">
    <source>
        <dbReference type="EMBL" id="SFF40462.1"/>
    </source>
</evidence>
<feature type="compositionally biased region" description="Pro residues" evidence="1">
    <location>
        <begin position="117"/>
        <end position="130"/>
    </location>
</feature>
<feature type="non-terminal residue" evidence="2">
    <location>
        <position position="192"/>
    </location>
</feature>
<organism evidence="2 3">
    <name type="scientific">Nannocystis exedens</name>
    <dbReference type="NCBI Taxonomy" id="54"/>
    <lineage>
        <taxon>Bacteria</taxon>
        <taxon>Pseudomonadati</taxon>
        <taxon>Myxococcota</taxon>
        <taxon>Polyangia</taxon>
        <taxon>Nannocystales</taxon>
        <taxon>Nannocystaceae</taxon>
        <taxon>Nannocystis</taxon>
    </lineage>
</organism>
<keyword evidence="3" id="KW-1185">Reference proteome</keyword>
<dbReference type="EMBL" id="FOMX01000063">
    <property type="protein sequence ID" value="SFF40462.1"/>
    <property type="molecule type" value="Genomic_DNA"/>
</dbReference>
<proteinExistence type="predicted"/>
<gene>
    <name evidence="2" type="ORF">SAMN02745121_08647</name>
</gene>
<accession>A0A1I2IDJ4</accession>
<sequence length="192" mass="20345">MKIFDGVPIKQPPSPFMQNALSIAMLLGKSFVEADRCRQARLANAGKRPTTLDDVMEKSGLKIPGLQEVLEQLMGSTEEAKKVASMIAENPDPMILLQKFAQQFGCGMPTSAGPVVTPPPNPHAAVPPPSQQSGPINTWPIPPSPTMEPPSPPGATPTWPTPPASMTAPGLLKVRPEFTREALDAARAAGKP</sequence>
<feature type="region of interest" description="Disordered" evidence="1">
    <location>
        <begin position="117"/>
        <end position="169"/>
    </location>
</feature>
<dbReference type="AlphaFoldDB" id="A0A1I2IDJ4"/>
<reference evidence="3" key="1">
    <citation type="submission" date="2016-10" db="EMBL/GenBank/DDBJ databases">
        <authorList>
            <person name="Varghese N."/>
            <person name="Submissions S."/>
        </authorList>
    </citation>
    <scope>NUCLEOTIDE SEQUENCE [LARGE SCALE GENOMIC DNA]</scope>
    <source>
        <strain evidence="3">ATCC 25963</strain>
    </source>
</reference>
<protein>
    <submittedName>
        <fullName evidence="2">Uncharacterized protein</fullName>
    </submittedName>
</protein>
<dbReference type="STRING" id="54.SAMN02745121_08647"/>
<feature type="compositionally biased region" description="Pro residues" evidence="1">
    <location>
        <begin position="140"/>
        <end position="163"/>
    </location>
</feature>